<dbReference type="EMBL" id="FUKJ01000214">
    <property type="protein sequence ID" value="SJM92793.1"/>
    <property type="molecule type" value="Genomic_DNA"/>
</dbReference>
<accession>A0A1R4H994</accession>
<keyword evidence="2" id="KW-1185">Reference proteome</keyword>
<evidence type="ECO:0000313" key="1">
    <source>
        <dbReference type="EMBL" id="SJM92793.1"/>
    </source>
</evidence>
<evidence type="ECO:0000313" key="2">
    <source>
        <dbReference type="Proteomes" id="UP000195442"/>
    </source>
</evidence>
<reference evidence="2" key="1">
    <citation type="submission" date="2017-02" db="EMBL/GenBank/DDBJ databases">
        <authorList>
            <person name="Daims H."/>
        </authorList>
    </citation>
    <scope>NUCLEOTIDE SEQUENCE [LARGE SCALE GENOMIC DNA]</scope>
</reference>
<proteinExistence type="predicted"/>
<sequence>MAFEFWQTDLIFGYAETMLSVYAPPHELEILANQLQKMAIYNGTVNKV</sequence>
<dbReference type="Proteomes" id="UP000195442">
    <property type="component" value="Unassembled WGS sequence"/>
</dbReference>
<dbReference type="AlphaFoldDB" id="A0A1R4H994"/>
<name>A0A1R4H994_9GAMM</name>
<gene>
    <name evidence="1" type="ORF">CRENPOLYSF2_2910004</name>
</gene>
<protein>
    <submittedName>
        <fullName evidence="1">Uncharacterized protein</fullName>
    </submittedName>
</protein>
<organism evidence="1 2">
    <name type="scientific">Crenothrix polyspora</name>
    <dbReference type="NCBI Taxonomy" id="360316"/>
    <lineage>
        <taxon>Bacteria</taxon>
        <taxon>Pseudomonadati</taxon>
        <taxon>Pseudomonadota</taxon>
        <taxon>Gammaproteobacteria</taxon>
        <taxon>Methylococcales</taxon>
        <taxon>Crenotrichaceae</taxon>
        <taxon>Crenothrix</taxon>
    </lineage>
</organism>